<sequence>MKTFAALPVALLLAVVVAEPIPVYDANMANPDDNCTSSSTYLVDPVTASPQPSIPAYGQAPPASNPAPVYTPKGYGGPPGYGGKPPGYGPPSLPVTTYTATLVNSTSSGSTLGSPVTGGGNSTSPAGTAPSSGFTPSFSSATRRGSYSSSTSTPPVTESSSTLTTTVTIPIVSTITLGTGTGSIPSVSYNASYPASPFPTGTGGSTEGSPITGTASSGLPTYANSTSTIDSTTTVSLTETIWLTSTRNSSSSTLSGSAPVSPITATSNSSSVVISTISTRSAPYPYPSYGTGSSYAPSSGFPTGSGAPSSGFSISPITPSSSSGYLPPTNAPHPPSYGLPAFSSSFSTSTGYNSTIADPVGGTRTSSTATPSASFLLSSQSRFPGTGFSSISSTSTASPSSGFSTITTPTAGPVAPPGYGKPTTSVHAGPSSYPVYGGGPPSYGGAGKGGWFGGWFGGGGRGGHGW</sequence>
<feature type="compositionally biased region" description="Gly residues" evidence="1">
    <location>
        <begin position="74"/>
        <end position="86"/>
    </location>
</feature>
<dbReference type="OMA" id="WYESASA"/>
<gene>
    <name evidence="3" type="ORF">CLAFUR5_12707</name>
</gene>
<dbReference type="KEGG" id="ffu:CLAFUR5_12707"/>
<dbReference type="EMBL" id="CP090173">
    <property type="protein sequence ID" value="UJO23351.1"/>
    <property type="molecule type" value="Genomic_DNA"/>
</dbReference>
<organism evidence="3 4">
    <name type="scientific">Passalora fulva</name>
    <name type="common">Tomato leaf mold</name>
    <name type="synonym">Cladosporium fulvum</name>
    <dbReference type="NCBI Taxonomy" id="5499"/>
    <lineage>
        <taxon>Eukaryota</taxon>
        <taxon>Fungi</taxon>
        <taxon>Dikarya</taxon>
        <taxon>Ascomycota</taxon>
        <taxon>Pezizomycotina</taxon>
        <taxon>Dothideomycetes</taxon>
        <taxon>Dothideomycetidae</taxon>
        <taxon>Mycosphaerellales</taxon>
        <taxon>Mycosphaerellaceae</taxon>
        <taxon>Fulvia</taxon>
    </lineage>
</organism>
<dbReference type="GeneID" id="71992585"/>
<reference evidence="3" key="1">
    <citation type="submission" date="2021-12" db="EMBL/GenBank/DDBJ databases">
        <authorList>
            <person name="Zaccaron A."/>
            <person name="Stergiopoulos I."/>
        </authorList>
    </citation>
    <scope>NUCLEOTIDE SEQUENCE</scope>
    <source>
        <strain evidence="3">Race5_Kim</strain>
    </source>
</reference>
<evidence type="ECO:0000313" key="4">
    <source>
        <dbReference type="Proteomes" id="UP000756132"/>
    </source>
</evidence>
<evidence type="ECO:0000256" key="1">
    <source>
        <dbReference type="SAM" id="MobiDB-lite"/>
    </source>
</evidence>
<feature type="region of interest" description="Disordered" evidence="1">
    <location>
        <begin position="293"/>
        <end position="314"/>
    </location>
</feature>
<dbReference type="Proteomes" id="UP000756132">
    <property type="component" value="Chromosome 11"/>
</dbReference>
<feature type="signal peptide" evidence="2">
    <location>
        <begin position="1"/>
        <end position="18"/>
    </location>
</feature>
<dbReference type="AlphaFoldDB" id="A0A9Q8UUV6"/>
<evidence type="ECO:0000256" key="2">
    <source>
        <dbReference type="SAM" id="SignalP"/>
    </source>
</evidence>
<keyword evidence="2" id="KW-0732">Signal</keyword>
<feature type="region of interest" description="Disordered" evidence="1">
    <location>
        <begin position="52"/>
        <end position="88"/>
    </location>
</feature>
<feature type="compositionally biased region" description="Low complexity" evidence="1">
    <location>
        <begin position="137"/>
        <end position="161"/>
    </location>
</feature>
<accession>A0A9Q8UUV6</accession>
<protein>
    <submittedName>
        <fullName evidence="3">Uncharacterized protein</fullName>
    </submittedName>
</protein>
<reference evidence="3" key="2">
    <citation type="journal article" date="2022" name="Microb. Genom.">
        <title>A chromosome-scale genome assembly of the tomato pathogen Cladosporium fulvum reveals a compartmentalized genome architecture and the presence of a dispensable chromosome.</title>
        <authorList>
            <person name="Zaccaron A.Z."/>
            <person name="Chen L.H."/>
            <person name="Samaras A."/>
            <person name="Stergiopoulos I."/>
        </authorList>
    </citation>
    <scope>NUCLEOTIDE SEQUENCE</scope>
    <source>
        <strain evidence="3">Race5_Kim</strain>
    </source>
</reference>
<dbReference type="RefSeq" id="XP_047767717.1">
    <property type="nucleotide sequence ID" value="XM_047911855.1"/>
</dbReference>
<feature type="chain" id="PRO_5040254793" evidence="2">
    <location>
        <begin position="19"/>
        <end position="466"/>
    </location>
</feature>
<evidence type="ECO:0000313" key="3">
    <source>
        <dbReference type="EMBL" id="UJO23351.1"/>
    </source>
</evidence>
<keyword evidence="4" id="KW-1185">Reference proteome</keyword>
<feature type="compositionally biased region" description="Polar residues" evidence="1">
    <location>
        <begin position="122"/>
        <end position="136"/>
    </location>
</feature>
<proteinExistence type="predicted"/>
<feature type="region of interest" description="Disordered" evidence="1">
    <location>
        <begin position="106"/>
        <end position="161"/>
    </location>
</feature>
<name>A0A9Q8UUV6_PASFU</name>